<protein>
    <recommendedName>
        <fullName evidence="4">Mucin TcMUC</fullName>
    </recommendedName>
</protein>
<sequence length="163" mass="17059">MPARALRITNNPLCWWCRPFLTEETGPPLPPPEPPPDVSTANPCRPASGGLISSCPTCGRVRFSVHSMKAHARRAQPGVPIVSEGLTCGCRNGATVFLTGARGACRHRSCQACRKARHAGSTTAGTRDGPGSSATAASRMPRAADPRRTTGDSASSTAEMPCH</sequence>
<evidence type="ECO:0000256" key="1">
    <source>
        <dbReference type="SAM" id="MobiDB-lite"/>
    </source>
</evidence>
<dbReference type="Proteomes" id="UP000002296">
    <property type="component" value="Unassembled WGS sequence"/>
</dbReference>
<dbReference type="EMBL" id="AAHK01000041">
    <property type="protein sequence ID" value="EAN98808.1"/>
    <property type="molecule type" value="Genomic_DNA"/>
</dbReference>
<feature type="region of interest" description="Disordered" evidence="1">
    <location>
        <begin position="116"/>
        <end position="163"/>
    </location>
</feature>
<proteinExistence type="predicted"/>
<name>Q4E207_TRYCC</name>
<keyword evidence="3" id="KW-1185">Reference proteome</keyword>
<feature type="compositionally biased region" description="Polar residues" evidence="1">
    <location>
        <begin position="151"/>
        <end position="163"/>
    </location>
</feature>
<gene>
    <name evidence="2" type="ORF">Tc00.1047053510693.210</name>
</gene>
<dbReference type="AlphaFoldDB" id="Q4E207"/>
<dbReference type="InParanoid" id="Q4E207"/>
<reference evidence="2 3" key="1">
    <citation type="journal article" date="2005" name="Science">
        <title>The genome sequence of Trypanosoma cruzi, etiologic agent of Chagas disease.</title>
        <authorList>
            <person name="El-Sayed N.M."/>
            <person name="Myler P.J."/>
            <person name="Bartholomeu D.C."/>
            <person name="Nilsson D."/>
            <person name="Aggarwal G."/>
            <person name="Tran A.N."/>
            <person name="Ghedin E."/>
            <person name="Worthey E.A."/>
            <person name="Delcher A.L."/>
            <person name="Blandin G."/>
            <person name="Westenberger S.J."/>
            <person name="Caler E."/>
            <person name="Cerqueira G.C."/>
            <person name="Branche C."/>
            <person name="Haas B."/>
            <person name="Anupama A."/>
            <person name="Arner E."/>
            <person name="Aslund L."/>
            <person name="Attipoe P."/>
            <person name="Bontempi E."/>
            <person name="Bringaud F."/>
            <person name="Burton P."/>
            <person name="Cadag E."/>
            <person name="Campbell D.A."/>
            <person name="Carrington M."/>
            <person name="Crabtree J."/>
            <person name="Darban H."/>
            <person name="da Silveira J.F."/>
            <person name="de Jong P."/>
            <person name="Edwards K."/>
            <person name="Englund P.T."/>
            <person name="Fazelina G."/>
            <person name="Feldblyum T."/>
            <person name="Ferella M."/>
            <person name="Frasch A.C."/>
            <person name="Gull K."/>
            <person name="Horn D."/>
            <person name="Hou L."/>
            <person name="Huang Y."/>
            <person name="Kindlund E."/>
            <person name="Klingbeil M."/>
            <person name="Kluge S."/>
            <person name="Koo H."/>
            <person name="Lacerda D."/>
            <person name="Levin M.J."/>
            <person name="Lorenzi H."/>
            <person name="Louie T."/>
            <person name="Machado C.R."/>
            <person name="McCulloch R."/>
            <person name="McKenna A."/>
            <person name="Mizuno Y."/>
            <person name="Mottram J.C."/>
            <person name="Nelson S."/>
            <person name="Ochaya S."/>
            <person name="Osoegawa K."/>
            <person name="Pai G."/>
            <person name="Parsons M."/>
            <person name="Pentony M."/>
            <person name="Pettersson U."/>
            <person name="Pop M."/>
            <person name="Ramirez J.L."/>
            <person name="Rinta J."/>
            <person name="Robertson L."/>
            <person name="Salzberg S.L."/>
            <person name="Sanchez D.O."/>
            <person name="Seyler A."/>
            <person name="Sharma R."/>
            <person name="Shetty J."/>
            <person name="Simpson A.J."/>
            <person name="Sisk E."/>
            <person name="Tammi M.T."/>
            <person name="Tarleton R."/>
            <person name="Teixeira S."/>
            <person name="Van Aken S."/>
            <person name="Vogt C."/>
            <person name="Ward P.N."/>
            <person name="Wickstead B."/>
            <person name="Wortman J."/>
            <person name="White O."/>
            <person name="Fraser C.M."/>
            <person name="Stuart K.D."/>
            <person name="Andersson B."/>
        </authorList>
    </citation>
    <scope>NUCLEOTIDE SEQUENCE [LARGE SCALE GENOMIC DNA]</scope>
    <source>
        <strain evidence="2 3">CL Brener</strain>
    </source>
</reference>
<evidence type="ECO:0000313" key="3">
    <source>
        <dbReference type="Proteomes" id="UP000002296"/>
    </source>
</evidence>
<dbReference type="GeneID" id="3553394"/>
<accession>Q4E207</accession>
<evidence type="ECO:0008006" key="4">
    <source>
        <dbReference type="Google" id="ProtNLM"/>
    </source>
</evidence>
<comment type="caution">
    <text evidence="2">The sequence shown here is derived from an EMBL/GenBank/DDBJ whole genome shotgun (WGS) entry which is preliminary data.</text>
</comment>
<dbReference type="PaxDb" id="353153-Q4E207"/>
<dbReference type="KEGG" id="tcr:510693.210"/>
<evidence type="ECO:0000313" key="2">
    <source>
        <dbReference type="EMBL" id="EAN98808.1"/>
    </source>
</evidence>
<organism evidence="2 3">
    <name type="scientific">Trypanosoma cruzi (strain CL Brener)</name>
    <dbReference type="NCBI Taxonomy" id="353153"/>
    <lineage>
        <taxon>Eukaryota</taxon>
        <taxon>Discoba</taxon>
        <taxon>Euglenozoa</taxon>
        <taxon>Kinetoplastea</taxon>
        <taxon>Metakinetoplastina</taxon>
        <taxon>Trypanosomatida</taxon>
        <taxon>Trypanosomatidae</taxon>
        <taxon>Trypanosoma</taxon>
        <taxon>Schizotrypanum</taxon>
    </lineage>
</organism>
<dbReference type="RefSeq" id="XP_820659.1">
    <property type="nucleotide sequence ID" value="XM_815566.1"/>
</dbReference>